<keyword evidence="2" id="KW-1133">Transmembrane helix</keyword>
<keyword evidence="2" id="KW-0812">Transmembrane</keyword>
<feature type="region of interest" description="Disordered" evidence="1">
    <location>
        <begin position="219"/>
        <end position="238"/>
    </location>
</feature>
<feature type="compositionally biased region" description="Polar residues" evidence="1">
    <location>
        <begin position="18"/>
        <end position="31"/>
    </location>
</feature>
<keyword evidence="4" id="KW-1185">Reference proteome</keyword>
<dbReference type="Proteomes" id="UP001218218">
    <property type="component" value="Unassembled WGS sequence"/>
</dbReference>
<feature type="region of interest" description="Disordered" evidence="1">
    <location>
        <begin position="108"/>
        <end position="146"/>
    </location>
</feature>
<feature type="compositionally biased region" description="Low complexity" evidence="1">
    <location>
        <begin position="39"/>
        <end position="65"/>
    </location>
</feature>
<keyword evidence="2" id="KW-0472">Membrane</keyword>
<feature type="region of interest" description="Disordered" evidence="1">
    <location>
        <begin position="1"/>
        <end position="94"/>
    </location>
</feature>
<protein>
    <submittedName>
        <fullName evidence="3">Uncharacterized protein</fullName>
    </submittedName>
</protein>
<accession>A0AAD7A4Y0</accession>
<reference evidence="3" key="1">
    <citation type="submission" date="2023-03" db="EMBL/GenBank/DDBJ databases">
        <title>Massive genome expansion in bonnet fungi (Mycena s.s.) driven by repeated elements and novel gene families across ecological guilds.</title>
        <authorList>
            <consortium name="Lawrence Berkeley National Laboratory"/>
            <person name="Harder C.B."/>
            <person name="Miyauchi S."/>
            <person name="Viragh M."/>
            <person name="Kuo A."/>
            <person name="Thoen E."/>
            <person name="Andreopoulos B."/>
            <person name="Lu D."/>
            <person name="Skrede I."/>
            <person name="Drula E."/>
            <person name="Henrissat B."/>
            <person name="Morin E."/>
            <person name="Kohler A."/>
            <person name="Barry K."/>
            <person name="LaButti K."/>
            <person name="Morin E."/>
            <person name="Salamov A."/>
            <person name="Lipzen A."/>
            <person name="Mereny Z."/>
            <person name="Hegedus B."/>
            <person name="Baldrian P."/>
            <person name="Stursova M."/>
            <person name="Weitz H."/>
            <person name="Taylor A."/>
            <person name="Grigoriev I.V."/>
            <person name="Nagy L.G."/>
            <person name="Martin F."/>
            <person name="Kauserud H."/>
        </authorList>
    </citation>
    <scope>NUCLEOTIDE SEQUENCE</scope>
    <source>
        <strain evidence="3">CBHHK002</strain>
    </source>
</reference>
<feature type="compositionally biased region" description="Low complexity" evidence="1">
    <location>
        <begin position="73"/>
        <end position="93"/>
    </location>
</feature>
<comment type="caution">
    <text evidence="3">The sequence shown here is derived from an EMBL/GenBank/DDBJ whole genome shotgun (WGS) entry which is preliminary data.</text>
</comment>
<gene>
    <name evidence="3" type="ORF">DFH08DRAFT_996718</name>
</gene>
<evidence type="ECO:0000313" key="3">
    <source>
        <dbReference type="EMBL" id="KAJ7349592.1"/>
    </source>
</evidence>
<feature type="compositionally biased region" description="Low complexity" evidence="1">
    <location>
        <begin position="1"/>
        <end position="17"/>
    </location>
</feature>
<feature type="compositionally biased region" description="Polar residues" evidence="1">
    <location>
        <begin position="220"/>
        <end position="238"/>
    </location>
</feature>
<organism evidence="3 4">
    <name type="scientific">Mycena albidolilacea</name>
    <dbReference type="NCBI Taxonomy" id="1033008"/>
    <lineage>
        <taxon>Eukaryota</taxon>
        <taxon>Fungi</taxon>
        <taxon>Dikarya</taxon>
        <taxon>Basidiomycota</taxon>
        <taxon>Agaricomycotina</taxon>
        <taxon>Agaricomycetes</taxon>
        <taxon>Agaricomycetidae</taxon>
        <taxon>Agaricales</taxon>
        <taxon>Marasmiineae</taxon>
        <taxon>Mycenaceae</taxon>
        <taxon>Mycena</taxon>
    </lineage>
</organism>
<name>A0AAD7A4Y0_9AGAR</name>
<dbReference type="EMBL" id="JARIHO010000015">
    <property type="protein sequence ID" value="KAJ7349592.1"/>
    <property type="molecule type" value="Genomic_DNA"/>
</dbReference>
<dbReference type="AlphaFoldDB" id="A0AAD7A4Y0"/>
<proteinExistence type="predicted"/>
<evidence type="ECO:0000256" key="2">
    <source>
        <dbReference type="SAM" id="Phobius"/>
    </source>
</evidence>
<feature type="transmembrane region" description="Helical" evidence="2">
    <location>
        <begin position="247"/>
        <end position="270"/>
    </location>
</feature>
<sequence length="374" mass="39392">MSPSPSLSSYSLSLNPSHNASFFSPPATQSERGIFNGQSPSAASLPPRSLSLSPISRRASSQTPSSSPPPIPRSLSSSQIPATSSSASSAQFQPTRSHSVIATITVSTPASSQTLSSSSAPVSGSPSLFSKIPTTSSSTRPRTQPISISSSFSVNARPSASLPQNSSVSIAHSHSQATSLTHRPGVIAVIAATSAASETPSFSSTPSISSSPVNALPFTSLPQSSSPPITDSQSHTTLLSHRPGPGVIGAIAVMTVVAVFLLSFLAFFLYRRQRRIHQIQVEREKTHSRTPPLHATIYEGYRGKGIGVSELDDRIEVWVACGGRLRDGVKGDLIAIPAARPPAPPAKHNESRRIRKDIPLHHPLVHEPCHRRSA</sequence>
<evidence type="ECO:0000313" key="4">
    <source>
        <dbReference type="Proteomes" id="UP001218218"/>
    </source>
</evidence>
<evidence type="ECO:0000256" key="1">
    <source>
        <dbReference type="SAM" id="MobiDB-lite"/>
    </source>
</evidence>